<evidence type="ECO:0000313" key="4">
    <source>
        <dbReference type="Proteomes" id="UP000253987"/>
    </source>
</evidence>
<dbReference type="Gene3D" id="3.40.50.11090">
    <property type="match status" value="1"/>
</dbReference>
<proteinExistence type="predicted"/>
<evidence type="ECO:0008006" key="5">
    <source>
        <dbReference type="Google" id="ProtNLM"/>
    </source>
</evidence>
<keyword evidence="4" id="KW-1185">Reference proteome</keyword>
<feature type="domain" description="WsaF C-terminal" evidence="2">
    <location>
        <begin position="284"/>
        <end position="422"/>
    </location>
</feature>
<sequence length="465" mass="53535">MNIITWVAPRLRFYRIKLFNSFRKVESVADFFWVLSTIFNYLNLNLKNKVGVFFPFSLGKPVDELRDPLGLLTLKALEERFEPIKITIKNEPQRLNFMVPTVNPELIFGGYIGLFNYMAALLEHGYELRIFVCEDVLPLTSIVEKKMGADNVVTQVLKRCELRECLDREIEQVVGKDDVFVGYSWMTMRLAKQAADHCNGKRPIFFIQEFEPIFHHYDSVRFFAEETYSFEHTAVFNSPQLKRFFEQKKLGVFIDEKPKYCVFKHAIADIAQPDFSNRETSSKKRLLVYARPEKHAGRNLFEVSIMLIKRAINEGVLKTNDWEFYGIGSLGAAKDMELAEGAKLKLIPRMSFKEYTESLMNYDVGISLMYAPHPSVPPLEMASAGMLAVTTCFENRSPDEMRKMSSNIIAAEHTMDSLMAALAEAVTKSNDFSYRKSGANINWSTSWSESFNHNFLETFDSLLEN</sequence>
<accession>A0A2V3ZJ04</accession>
<dbReference type="InterPro" id="IPR048510">
    <property type="entry name" value="WsaF_N"/>
</dbReference>
<dbReference type="GO" id="GO:0030247">
    <property type="term" value="F:polysaccharide binding"/>
    <property type="evidence" value="ECO:0007669"/>
    <property type="project" value="InterPro"/>
</dbReference>
<name>A0A2V3ZJ04_9GAMM</name>
<feature type="domain" description="WsaF N-terminal" evidence="1">
    <location>
        <begin position="94"/>
        <end position="238"/>
    </location>
</feature>
<dbReference type="Proteomes" id="UP000253987">
    <property type="component" value="Unassembled WGS sequence"/>
</dbReference>
<dbReference type="RefSeq" id="WP_114614419.1">
    <property type="nucleotide sequence ID" value="NZ_QFWX01000010.1"/>
</dbReference>
<dbReference type="InterPro" id="IPR055050">
    <property type="entry name" value="WsaF_C"/>
</dbReference>
<protein>
    <recommendedName>
        <fullName evidence="5">Glycosyl transferase family 1 domain-containing protein</fullName>
    </recommendedName>
</protein>
<dbReference type="OrthoDB" id="7068720at2"/>
<comment type="caution">
    <text evidence="3">The sequence shown here is derived from an EMBL/GenBank/DDBJ whole genome shotgun (WGS) entry which is preliminary data.</text>
</comment>
<dbReference type="AlphaFoldDB" id="A0A2V3ZJ04"/>
<evidence type="ECO:0000259" key="1">
    <source>
        <dbReference type="Pfam" id="PF21374"/>
    </source>
</evidence>
<gene>
    <name evidence="3" type="ORF">DIT71_16950</name>
</gene>
<evidence type="ECO:0000259" key="2">
    <source>
        <dbReference type="Pfam" id="PF22772"/>
    </source>
</evidence>
<reference evidence="3 4" key="2">
    <citation type="submission" date="2018-06" db="EMBL/GenBank/DDBJ databases">
        <title>Marinobactersediminissp. nov, a moderately halophilic bacterium isolated from marine solar saltern.</title>
        <authorList>
            <person name="Zhang Y."/>
        </authorList>
    </citation>
    <scope>NUCLEOTIDE SEQUENCE [LARGE SCALE GENOMIC DNA]</scope>
    <source>
        <strain evidence="3 4">F01</strain>
    </source>
</reference>
<dbReference type="Gene3D" id="3.40.50.2000">
    <property type="entry name" value="Glycogen Phosphorylase B"/>
    <property type="match status" value="1"/>
</dbReference>
<dbReference type="Pfam" id="PF21374">
    <property type="entry name" value="WsaF_N"/>
    <property type="match status" value="1"/>
</dbReference>
<dbReference type="EMBL" id="QFWX01000010">
    <property type="protein sequence ID" value="PXX88877.1"/>
    <property type="molecule type" value="Genomic_DNA"/>
</dbReference>
<evidence type="ECO:0000313" key="3">
    <source>
        <dbReference type="EMBL" id="PXX88877.1"/>
    </source>
</evidence>
<organism evidence="3 4">
    <name type="scientific">Marinobacter vulgaris</name>
    <dbReference type="NCBI Taxonomy" id="1928331"/>
    <lineage>
        <taxon>Bacteria</taxon>
        <taxon>Pseudomonadati</taxon>
        <taxon>Pseudomonadota</taxon>
        <taxon>Gammaproteobacteria</taxon>
        <taxon>Pseudomonadales</taxon>
        <taxon>Marinobacteraceae</taxon>
        <taxon>Marinobacter</taxon>
    </lineage>
</organism>
<dbReference type="Pfam" id="PF22772">
    <property type="entry name" value="WsaF_C"/>
    <property type="match status" value="1"/>
</dbReference>
<reference evidence="4" key="1">
    <citation type="submission" date="2018-05" db="EMBL/GenBank/DDBJ databases">
        <authorList>
            <person name="Lu D."/>
        </authorList>
    </citation>
    <scope>NUCLEOTIDE SEQUENCE [LARGE SCALE GENOMIC DNA]</scope>
    <source>
        <strain evidence="4">F01</strain>
    </source>
</reference>